<dbReference type="EMBL" id="CM046123">
    <property type="protein sequence ID" value="KAI8439343.1"/>
    <property type="molecule type" value="Genomic_DNA"/>
</dbReference>
<evidence type="ECO:0000313" key="1">
    <source>
        <dbReference type="EMBL" id="KAI8439343.1"/>
    </source>
</evidence>
<organism evidence="1 2">
    <name type="scientific">Choristoneura fumiferana</name>
    <name type="common">Spruce budworm moth</name>
    <name type="synonym">Archips fumiferana</name>
    <dbReference type="NCBI Taxonomy" id="7141"/>
    <lineage>
        <taxon>Eukaryota</taxon>
        <taxon>Metazoa</taxon>
        <taxon>Ecdysozoa</taxon>
        <taxon>Arthropoda</taxon>
        <taxon>Hexapoda</taxon>
        <taxon>Insecta</taxon>
        <taxon>Pterygota</taxon>
        <taxon>Neoptera</taxon>
        <taxon>Endopterygota</taxon>
        <taxon>Lepidoptera</taxon>
        <taxon>Glossata</taxon>
        <taxon>Ditrysia</taxon>
        <taxon>Tortricoidea</taxon>
        <taxon>Tortricidae</taxon>
        <taxon>Tortricinae</taxon>
        <taxon>Choristoneura</taxon>
    </lineage>
</organism>
<protein>
    <submittedName>
        <fullName evidence="1">Uncharacterized protein</fullName>
    </submittedName>
</protein>
<sequence>MWTNYVQIRALSRHVGLTPGGRTAARAYLHYIARLRSRRTARLARHRPTHILCFPTNKCSRTVTTKNQVSVQQ</sequence>
<name>A0ACC0KST3_CHOFU</name>
<evidence type="ECO:0000313" key="2">
    <source>
        <dbReference type="Proteomes" id="UP001064048"/>
    </source>
</evidence>
<comment type="caution">
    <text evidence="1">The sequence shown here is derived from an EMBL/GenBank/DDBJ whole genome shotgun (WGS) entry which is preliminary data.</text>
</comment>
<reference evidence="1 2" key="1">
    <citation type="journal article" date="2022" name="Genome Biol. Evol.">
        <title>The Spruce Budworm Genome: Reconstructing the Evolutionary History of Antifreeze Proteins.</title>
        <authorList>
            <person name="Beliveau C."/>
            <person name="Gagne P."/>
            <person name="Picq S."/>
            <person name="Vernygora O."/>
            <person name="Keeling C.I."/>
            <person name="Pinkney K."/>
            <person name="Doucet D."/>
            <person name="Wen F."/>
            <person name="Johnston J.S."/>
            <person name="Maaroufi H."/>
            <person name="Boyle B."/>
            <person name="Laroche J."/>
            <person name="Dewar K."/>
            <person name="Juretic N."/>
            <person name="Blackburn G."/>
            <person name="Nisole A."/>
            <person name="Brunet B."/>
            <person name="Brandao M."/>
            <person name="Lumley L."/>
            <person name="Duan J."/>
            <person name="Quan G."/>
            <person name="Lucarotti C.J."/>
            <person name="Roe A.D."/>
            <person name="Sperling F.A.H."/>
            <person name="Levesque R.C."/>
            <person name="Cusson M."/>
        </authorList>
    </citation>
    <scope>NUCLEOTIDE SEQUENCE [LARGE SCALE GENOMIC DNA]</scope>
    <source>
        <strain evidence="1">Glfc:IPQL:Cfum</strain>
    </source>
</reference>
<proteinExistence type="predicted"/>
<accession>A0ACC0KST3</accession>
<gene>
    <name evidence="1" type="ORF">MSG28_013167</name>
</gene>
<dbReference type="Proteomes" id="UP001064048">
    <property type="component" value="Chromosome 23"/>
</dbReference>
<keyword evidence="2" id="KW-1185">Reference proteome</keyword>